<organism evidence="3 4">
    <name type="scientific">Candidatus Enterococcus lowellii</name>
    <dbReference type="NCBI Taxonomy" id="2230877"/>
    <lineage>
        <taxon>Bacteria</taxon>
        <taxon>Bacillati</taxon>
        <taxon>Bacillota</taxon>
        <taxon>Bacilli</taxon>
        <taxon>Lactobacillales</taxon>
        <taxon>Enterococcaceae</taxon>
        <taxon>Enterococcus</taxon>
    </lineage>
</organism>
<dbReference type="PANTHER" id="PTHR43736">
    <property type="entry name" value="ADP-RIBOSE PYROPHOSPHATASE"/>
    <property type="match status" value="1"/>
</dbReference>
<dbReference type="SUPFAM" id="SSF55811">
    <property type="entry name" value="Nudix"/>
    <property type="match status" value="1"/>
</dbReference>
<dbReference type="InterPro" id="IPR000086">
    <property type="entry name" value="NUDIX_hydrolase_dom"/>
</dbReference>
<comment type="similarity">
    <text evidence="1">Belongs to the Nudix hydrolase family.</text>
</comment>
<accession>A0ABZ2SJU1</accession>
<reference evidence="3 4" key="2">
    <citation type="submission" date="2024-03" db="EMBL/GenBank/DDBJ databases">
        <title>The Genome Sequence of Enterococcus sp. DIV2402.</title>
        <authorList>
            <consortium name="The Broad Institute Genomics Platform"/>
            <consortium name="The Broad Institute Microbial Omics Core"/>
            <consortium name="The Broad Institute Genomic Center for Infectious Diseases"/>
            <person name="Earl A."/>
            <person name="Manson A."/>
            <person name="Gilmore M."/>
            <person name="Schwartman J."/>
            <person name="Shea T."/>
            <person name="Abouelleil A."/>
            <person name="Cao P."/>
            <person name="Chapman S."/>
            <person name="Cusick C."/>
            <person name="Young S."/>
            <person name="Neafsey D."/>
            <person name="Nusbaum C."/>
            <person name="Birren B."/>
        </authorList>
    </citation>
    <scope>NUCLEOTIDE SEQUENCE [LARGE SCALE GENOMIC DNA]</scope>
    <source>
        <strain evidence="3 4">DIV2402</strain>
    </source>
</reference>
<reference evidence="3 4" key="1">
    <citation type="submission" date="2021-03" db="EMBL/GenBank/DDBJ databases">
        <authorList>
            <person name="Gilmore M.S."/>
            <person name="Schwartzman J."/>
            <person name="Van Tyne D."/>
            <person name="Martin M."/>
            <person name="Earl A.M."/>
            <person name="Manson A.L."/>
            <person name="Straub T."/>
            <person name="Salamzade R."/>
            <person name="Saavedra J."/>
            <person name="Lebreton F."/>
            <person name="Prichula J."/>
            <person name="Schaufler K."/>
            <person name="Gaca A."/>
            <person name="Sgardioli B."/>
            <person name="Wagenaar J."/>
            <person name="Strong T."/>
        </authorList>
    </citation>
    <scope>NUCLEOTIDE SEQUENCE [LARGE SCALE GENOMIC DNA]</scope>
    <source>
        <strain evidence="3 4">DIV2402</strain>
    </source>
</reference>
<dbReference type="EMBL" id="CP147251">
    <property type="protein sequence ID" value="WYJ76124.1"/>
    <property type="molecule type" value="Genomic_DNA"/>
</dbReference>
<dbReference type="InterPro" id="IPR015797">
    <property type="entry name" value="NUDIX_hydrolase-like_dom_sf"/>
</dbReference>
<sequence>MSRAEQAIFTNMCMIENEKGQILIQDRQKPDWPGVTFPGGHVEKAESFCESVIREVHEETGLVITQPLLCGVKQFQTKQQERYVVLFYRAKATGELQASREGAVFWIEKADLTNYVLAEDFLEMYQIFVDDSLSEFYYDEQDQVHLL</sequence>
<dbReference type="CDD" id="cd18875">
    <property type="entry name" value="NUDIX_Hydrolase"/>
    <property type="match status" value="1"/>
</dbReference>
<evidence type="ECO:0000259" key="2">
    <source>
        <dbReference type="PROSITE" id="PS51462"/>
    </source>
</evidence>
<evidence type="ECO:0000256" key="1">
    <source>
        <dbReference type="ARBA" id="ARBA00005582"/>
    </source>
</evidence>
<feature type="domain" description="Nudix hydrolase" evidence="2">
    <location>
        <begin position="6"/>
        <end position="130"/>
    </location>
</feature>
<dbReference type="Proteomes" id="UP000664701">
    <property type="component" value="Chromosome"/>
</dbReference>
<gene>
    <name evidence="3" type="ORF">DOK78_000741</name>
</gene>
<dbReference type="RefSeq" id="WP_207942191.1">
    <property type="nucleotide sequence ID" value="NZ_CP147251.1"/>
</dbReference>
<dbReference type="Pfam" id="PF00293">
    <property type="entry name" value="NUDIX"/>
    <property type="match status" value="1"/>
</dbReference>
<evidence type="ECO:0000313" key="3">
    <source>
        <dbReference type="EMBL" id="WYJ76124.1"/>
    </source>
</evidence>
<dbReference type="Gene3D" id="3.90.79.10">
    <property type="entry name" value="Nucleoside Triphosphate Pyrophosphohydrolase"/>
    <property type="match status" value="1"/>
</dbReference>
<dbReference type="PANTHER" id="PTHR43736:SF1">
    <property type="entry name" value="DIHYDRONEOPTERIN TRIPHOSPHATE DIPHOSPHATASE"/>
    <property type="match status" value="1"/>
</dbReference>
<keyword evidence="4" id="KW-1185">Reference proteome</keyword>
<dbReference type="PROSITE" id="PS51462">
    <property type="entry name" value="NUDIX"/>
    <property type="match status" value="1"/>
</dbReference>
<protein>
    <submittedName>
        <fullName evidence="3">8-oxo-dGTP diphosphatase</fullName>
    </submittedName>
</protein>
<evidence type="ECO:0000313" key="4">
    <source>
        <dbReference type="Proteomes" id="UP000664701"/>
    </source>
</evidence>
<name>A0ABZ2SJU1_9ENTE</name>
<proteinExistence type="inferred from homology"/>